<feature type="binding site" evidence="9">
    <location>
        <position position="209"/>
    </location>
    <ligand>
        <name>1-deoxy-D-xylulose 5-phosphate</name>
        <dbReference type="ChEBI" id="CHEBI:57792"/>
    </ligand>
</feature>
<feature type="binding site" evidence="9">
    <location>
        <position position="202"/>
    </location>
    <ligand>
        <name>NADPH</name>
        <dbReference type="ChEBI" id="CHEBI:57783"/>
    </ligand>
</feature>
<evidence type="ECO:0000256" key="4">
    <source>
        <dbReference type="ARBA" id="ARBA00022857"/>
    </source>
</evidence>
<dbReference type="InterPro" id="IPR036291">
    <property type="entry name" value="NAD(P)-bd_dom_sf"/>
</dbReference>
<evidence type="ECO:0000256" key="7">
    <source>
        <dbReference type="ARBA" id="ARBA00023229"/>
    </source>
</evidence>
<dbReference type="GO" id="GO:0051484">
    <property type="term" value="P:isopentenyl diphosphate biosynthetic process, methylerythritol 4-phosphate pathway involved in terpenoid biosynthetic process"/>
    <property type="evidence" value="ECO:0007669"/>
    <property type="project" value="UniProtKB-ARBA"/>
</dbReference>
<comment type="caution">
    <text evidence="13">The sequence shown here is derived from an EMBL/GenBank/DDBJ whole genome shotgun (WGS) entry which is preliminary data.</text>
</comment>
<dbReference type="InterPro" id="IPR036169">
    <property type="entry name" value="DXPR_C_sf"/>
</dbReference>
<feature type="binding site" evidence="9">
    <location>
        <position position="173"/>
    </location>
    <ligand>
        <name>1-deoxy-D-xylulose 5-phosphate</name>
        <dbReference type="ChEBI" id="CHEBI:57792"/>
    </ligand>
</feature>
<dbReference type="GO" id="GO:0070402">
    <property type="term" value="F:NADPH binding"/>
    <property type="evidence" value="ECO:0007669"/>
    <property type="project" value="InterPro"/>
</dbReference>
<dbReference type="InterPro" id="IPR026877">
    <property type="entry name" value="DXPR_C"/>
</dbReference>
<dbReference type="InterPro" id="IPR003821">
    <property type="entry name" value="DXP_reductoisomerase"/>
</dbReference>
<feature type="binding site" evidence="9">
    <location>
        <position position="38"/>
    </location>
    <ligand>
        <name>NADPH</name>
        <dbReference type="ChEBI" id="CHEBI:57783"/>
    </ligand>
</feature>
<comment type="catalytic activity">
    <reaction evidence="8">
        <text>2-C-methyl-D-erythritol 4-phosphate + NADP(+) = 1-deoxy-D-xylulose 5-phosphate + NADPH + H(+)</text>
        <dbReference type="Rhea" id="RHEA:13717"/>
        <dbReference type="ChEBI" id="CHEBI:15378"/>
        <dbReference type="ChEBI" id="CHEBI:57783"/>
        <dbReference type="ChEBI" id="CHEBI:57792"/>
        <dbReference type="ChEBI" id="CHEBI:58262"/>
        <dbReference type="ChEBI" id="CHEBI:58349"/>
        <dbReference type="EC" id="1.1.1.267"/>
    </reaction>
    <physiologicalReaction direction="right-to-left" evidence="8">
        <dbReference type="Rhea" id="RHEA:13719"/>
    </physiologicalReaction>
</comment>
<feature type="binding site" evidence="9">
    <location>
        <position position="147"/>
    </location>
    <ligand>
        <name>Mn(2+)</name>
        <dbReference type="ChEBI" id="CHEBI:29035"/>
    </ligand>
</feature>
<organism evidence="13 14">
    <name type="scientific">Acetonema longum DSM 6540</name>
    <dbReference type="NCBI Taxonomy" id="1009370"/>
    <lineage>
        <taxon>Bacteria</taxon>
        <taxon>Bacillati</taxon>
        <taxon>Bacillota</taxon>
        <taxon>Negativicutes</taxon>
        <taxon>Acetonemataceae</taxon>
        <taxon>Acetonema</taxon>
    </lineage>
</organism>
<evidence type="ECO:0000256" key="9">
    <source>
        <dbReference type="HAMAP-Rule" id="MF_00183"/>
    </source>
</evidence>
<feature type="binding site" evidence="9">
    <location>
        <position position="148"/>
    </location>
    <ligand>
        <name>1-deoxy-D-xylulose 5-phosphate</name>
        <dbReference type="ChEBI" id="CHEBI:57792"/>
    </ligand>
</feature>
<dbReference type="PANTHER" id="PTHR30525:SF0">
    <property type="entry name" value="1-DEOXY-D-XYLULOSE 5-PHOSPHATE REDUCTOISOMERASE, CHLOROPLASTIC"/>
    <property type="match status" value="1"/>
</dbReference>
<keyword evidence="6 9" id="KW-0464">Manganese</keyword>
<evidence type="ECO:0000259" key="10">
    <source>
        <dbReference type="Pfam" id="PF02670"/>
    </source>
</evidence>
<comment type="function">
    <text evidence="9">Catalyzes the NADPH-dependent rearrangement and reduction of 1-deoxy-D-xylulose-5-phosphate (DXP) to 2-C-methyl-D-erythritol 4-phosphate (MEP).</text>
</comment>
<keyword evidence="9" id="KW-0460">Magnesium</keyword>
<dbReference type="NCBIfam" id="NF009114">
    <property type="entry name" value="PRK12464.1"/>
    <property type="match status" value="1"/>
</dbReference>
<dbReference type="Gene3D" id="1.10.1740.10">
    <property type="match status" value="1"/>
</dbReference>
<feature type="binding site" evidence="9">
    <location>
        <position position="10"/>
    </location>
    <ligand>
        <name>NADPH</name>
        <dbReference type="ChEBI" id="CHEBI:57783"/>
    </ligand>
</feature>
<accession>F7NL83</accession>
<dbReference type="RefSeq" id="WP_004573428.1">
    <property type="nucleotide sequence ID" value="NZ_AFGF01000126.1"/>
</dbReference>
<comment type="caution">
    <text evidence="9">Lacks conserved residue(s) required for the propagation of feature annotation.</text>
</comment>
<name>F7NL83_9FIRM</name>
<proteinExistence type="inferred from homology"/>
<dbReference type="GO" id="GO:0030145">
    <property type="term" value="F:manganese ion binding"/>
    <property type="evidence" value="ECO:0007669"/>
    <property type="project" value="TreeGrafter"/>
</dbReference>
<dbReference type="OrthoDB" id="9806546at2"/>
<dbReference type="InterPro" id="IPR013644">
    <property type="entry name" value="DXP_reductoisomerase_C"/>
</dbReference>
<feature type="binding site" evidence="9">
    <location>
        <position position="218"/>
    </location>
    <ligand>
        <name>1-deoxy-D-xylulose 5-phosphate</name>
        <dbReference type="ChEBI" id="CHEBI:57792"/>
    </ligand>
</feature>
<dbReference type="EC" id="1.1.1.267" evidence="9"/>
<dbReference type="Pfam" id="PF13288">
    <property type="entry name" value="DXPR_C"/>
    <property type="match status" value="1"/>
</dbReference>
<evidence type="ECO:0000313" key="13">
    <source>
        <dbReference type="EMBL" id="EGO63188.1"/>
    </source>
</evidence>
<feature type="binding site" evidence="9">
    <location>
        <position position="149"/>
    </location>
    <ligand>
        <name>1-deoxy-D-xylulose 5-phosphate</name>
        <dbReference type="ChEBI" id="CHEBI:57792"/>
    </ligand>
</feature>
<dbReference type="PANTHER" id="PTHR30525">
    <property type="entry name" value="1-DEOXY-D-XYLULOSE 5-PHOSPHATE REDUCTOISOMERASE"/>
    <property type="match status" value="1"/>
</dbReference>
<feature type="binding site" evidence="9">
    <location>
        <position position="121"/>
    </location>
    <ligand>
        <name>NADPH</name>
        <dbReference type="ChEBI" id="CHEBI:57783"/>
    </ligand>
</feature>
<dbReference type="PIRSF" id="PIRSF006205">
    <property type="entry name" value="Dxp_reductismrs"/>
    <property type="match status" value="1"/>
</dbReference>
<evidence type="ECO:0000256" key="8">
    <source>
        <dbReference type="ARBA" id="ARBA00048543"/>
    </source>
</evidence>
<dbReference type="GO" id="GO:0030604">
    <property type="term" value="F:1-deoxy-D-xylulose-5-phosphate reductoisomerase activity"/>
    <property type="evidence" value="ECO:0007669"/>
    <property type="project" value="UniProtKB-UniRule"/>
</dbReference>
<feature type="binding site" evidence="9">
    <location>
        <position position="123"/>
    </location>
    <ligand>
        <name>NADPH</name>
        <dbReference type="ChEBI" id="CHEBI:57783"/>
    </ligand>
</feature>
<dbReference type="Gene3D" id="3.40.50.720">
    <property type="entry name" value="NAD(P)-binding Rossmann-like Domain"/>
    <property type="match status" value="1"/>
</dbReference>
<evidence type="ECO:0000313" key="14">
    <source>
        <dbReference type="Proteomes" id="UP000003240"/>
    </source>
</evidence>
<keyword evidence="5 9" id="KW-0560">Oxidoreductase</keyword>
<feature type="binding site" evidence="9">
    <location>
        <position position="218"/>
    </location>
    <ligand>
        <name>Mn(2+)</name>
        <dbReference type="ChEBI" id="CHEBI:29035"/>
    </ligand>
</feature>
<comment type="pathway">
    <text evidence="1 9">Isoprenoid biosynthesis; isopentenyl diphosphate biosynthesis via DXP pathway; isopentenyl diphosphate from 1-deoxy-D-xylulose 5-phosphate: step 1/6.</text>
</comment>
<dbReference type="GO" id="GO:0016853">
    <property type="term" value="F:isomerase activity"/>
    <property type="evidence" value="ECO:0007669"/>
    <property type="project" value="UniProtKB-KW"/>
</dbReference>
<dbReference type="EMBL" id="AFGF01000126">
    <property type="protein sequence ID" value="EGO63188.1"/>
    <property type="molecule type" value="Genomic_DNA"/>
</dbReference>
<comment type="similarity">
    <text evidence="2 9">Belongs to the DXR family.</text>
</comment>
<dbReference type="InterPro" id="IPR013512">
    <property type="entry name" value="DXP_reductoisomerase_N"/>
</dbReference>
<feature type="binding site" evidence="9">
    <location>
        <position position="13"/>
    </location>
    <ligand>
        <name>NADPH</name>
        <dbReference type="ChEBI" id="CHEBI:57783"/>
    </ligand>
</feature>
<evidence type="ECO:0000256" key="2">
    <source>
        <dbReference type="ARBA" id="ARBA00006825"/>
    </source>
</evidence>
<feature type="binding site" evidence="9">
    <location>
        <position position="122"/>
    </location>
    <ligand>
        <name>1-deoxy-D-xylulose 5-phosphate</name>
        <dbReference type="ChEBI" id="CHEBI:57792"/>
    </ligand>
</feature>
<feature type="domain" description="1-deoxy-D-xylulose 5-phosphate reductoisomerase N-terminal" evidence="10">
    <location>
        <begin position="4"/>
        <end position="129"/>
    </location>
</feature>
<feature type="binding site" evidence="9">
    <location>
        <position position="12"/>
    </location>
    <ligand>
        <name>NADPH</name>
        <dbReference type="ChEBI" id="CHEBI:57783"/>
    </ligand>
</feature>
<dbReference type="STRING" id="1009370.ALO_14277"/>
<dbReference type="SUPFAM" id="SSF55347">
    <property type="entry name" value="Glyceraldehyde-3-phosphate dehydrogenase-like, C-terminal domain"/>
    <property type="match status" value="1"/>
</dbReference>
<dbReference type="UniPathway" id="UPA00056">
    <property type="reaction ID" value="UER00092"/>
</dbReference>
<feature type="binding site" evidence="9">
    <location>
        <position position="196"/>
    </location>
    <ligand>
        <name>1-deoxy-D-xylulose 5-phosphate</name>
        <dbReference type="ChEBI" id="CHEBI:57792"/>
    </ligand>
</feature>
<sequence length="389" mass="42167">MQHISILGSTGSIGTQCLQVINEYPGRFQATVLAAHHNDVLLEEQIRHFSPRLAVLADKAAADRLVRRYRGATSILAGEEGLLEAAVYEPVETVLTSIVGFAGLQPTVAAIKAGKNIALANKETLVAAGGLVMDLAKEYGVSIIPVDSEHSAIFQCLQGGKKEQIFRLLLTASGGPFLGYTLDRLADVTIEACLKHPNWAMGKKITVDSATLVNKGLEVIEAKWLFGVDYSQIEVVVHPQSIVHSMVEFQDGSVIGQMGLPDMKLPIQYALTYPERLPSQQPRLDLTSLTALTFAKPDQKTFSGLALAFEVGRCGGSLPCVFSAANEVAVYAFLDRKIRFLDIVQVIRNTVNSHQTITKPDLADLFAADVWARDFASQVIRDLGPAIKT</sequence>
<protein>
    <recommendedName>
        <fullName evidence="9">1-deoxy-D-xylulose 5-phosphate reductoisomerase</fullName>
        <shortName evidence="9">DXP reductoisomerase</shortName>
        <ecNumber evidence="9">1.1.1.267</ecNumber>
    </recommendedName>
    <alternativeName>
        <fullName evidence="9">1-deoxyxylulose-5-phosphate reductoisomerase</fullName>
    </alternativeName>
    <alternativeName>
        <fullName evidence="9">2-C-methyl-D-erythritol 4-phosphate synthase</fullName>
    </alternativeName>
</protein>
<dbReference type="AlphaFoldDB" id="F7NL83"/>
<feature type="binding site" evidence="9">
    <location>
        <position position="149"/>
    </location>
    <ligand>
        <name>Mn(2+)</name>
        <dbReference type="ChEBI" id="CHEBI:29035"/>
    </ligand>
</feature>
<reference evidence="13 14" key="1">
    <citation type="journal article" date="2011" name="EMBO J.">
        <title>Structural diversity of bacterial flagellar motors.</title>
        <authorList>
            <person name="Chen S."/>
            <person name="Beeby M."/>
            <person name="Murphy G.E."/>
            <person name="Leadbetter J.R."/>
            <person name="Hendrixson D.R."/>
            <person name="Briegel A."/>
            <person name="Li Z."/>
            <person name="Shi J."/>
            <person name="Tocheva E.I."/>
            <person name="Muller A."/>
            <person name="Dobro M.J."/>
            <person name="Jensen G.J."/>
        </authorList>
    </citation>
    <scope>NUCLEOTIDE SEQUENCE [LARGE SCALE GENOMIC DNA]</scope>
    <source>
        <strain evidence="13 14">DSM 6540</strain>
    </source>
</reference>
<evidence type="ECO:0000256" key="6">
    <source>
        <dbReference type="ARBA" id="ARBA00023211"/>
    </source>
</evidence>
<evidence type="ECO:0000256" key="3">
    <source>
        <dbReference type="ARBA" id="ARBA00022723"/>
    </source>
</evidence>
<dbReference type="FunFam" id="3.40.50.720:FF:000045">
    <property type="entry name" value="1-deoxy-D-xylulose 5-phosphate reductoisomerase"/>
    <property type="match status" value="1"/>
</dbReference>
<dbReference type="HAMAP" id="MF_00183">
    <property type="entry name" value="DXP_reductoisom"/>
    <property type="match status" value="1"/>
</dbReference>
<dbReference type="NCBIfam" id="TIGR00243">
    <property type="entry name" value="Dxr"/>
    <property type="match status" value="1"/>
</dbReference>
<comment type="cofactor">
    <cofactor evidence="9">
        <name>Mg(2+)</name>
        <dbReference type="ChEBI" id="CHEBI:18420"/>
    </cofactor>
    <cofactor evidence="9">
        <name>Mn(2+)</name>
        <dbReference type="ChEBI" id="CHEBI:29035"/>
    </cofactor>
</comment>
<keyword evidence="7 9" id="KW-0414">Isoprene biosynthesis</keyword>
<keyword evidence="13" id="KW-0413">Isomerase</keyword>
<keyword evidence="4 9" id="KW-0521">NADP</keyword>
<dbReference type="SUPFAM" id="SSF51735">
    <property type="entry name" value="NAD(P)-binding Rossmann-fold domains"/>
    <property type="match status" value="1"/>
</dbReference>
<feature type="domain" description="DXP reductoisomerase C-terminal" evidence="12">
    <location>
        <begin position="258"/>
        <end position="374"/>
    </location>
</feature>
<feature type="binding site" evidence="9">
    <location>
        <position position="214"/>
    </location>
    <ligand>
        <name>1-deoxy-D-xylulose 5-phosphate</name>
        <dbReference type="ChEBI" id="CHEBI:57792"/>
    </ligand>
</feature>
<keyword evidence="14" id="KW-1185">Reference proteome</keyword>
<keyword evidence="3 9" id="KW-0479">Metal-binding</keyword>
<feature type="domain" description="1-deoxy-D-xylulose 5-phosphate reductoisomerase C-terminal" evidence="11">
    <location>
        <begin position="143"/>
        <end position="226"/>
    </location>
</feature>
<dbReference type="Pfam" id="PF02670">
    <property type="entry name" value="DXP_reductoisom"/>
    <property type="match status" value="1"/>
</dbReference>
<dbReference type="Pfam" id="PF08436">
    <property type="entry name" value="DXP_redisom_C"/>
    <property type="match status" value="1"/>
</dbReference>
<feature type="binding site" evidence="9">
    <location>
        <position position="11"/>
    </location>
    <ligand>
        <name>NADPH</name>
        <dbReference type="ChEBI" id="CHEBI:57783"/>
    </ligand>
</feature>
<dbReference type="Proteomes" id="UP000003240">
    <property type="component" value="Unassembled WGS sequence"/>
</dbReference>
<evidence type="ECO:0000259" key="12">
    <source>
        <dbReference type="Pfam" id="PF13288"/>
    </source>
</evidence>
<evidence type="ECO:0000259" key="11">
    <source>
        <dbReference type="Pfam" id="PF08436"/>
    </source>
</evidence>
<evidence type="ECO:0000256" key="5">
    <source>
        <dbReference type="ARBA" id="ARBA00023002"/>
    </source>
</evidence>
<gene>
    <name evidence="9" type="primary">dxr</name>
    <name evidence="13" type="ORF">ALO_14277</name>
</gene>
<feature type="binding site" evidence="9">
    <location>
        <position position="215"/>
    </location>
    <ligand>
        <name>1-deoxy-D-xylulose 5-phosphate</name>
        <dbReference type="ChEBI" id="CHEBI:57792"/>
    </ligand>
</feature>
<dbReference type="SUPFAM" id="SSF69055">
    <property type="entry name" value="1-deoxy-D-xylulose-5-phosphate reductoisomerase, C-terminal domain"/>
    <property type="match status" value="1"/>
</dbReference>
<dbReference type="eggNOG" id="COG0743">
    <property type="taxonomic scope" value="Bacteria"/>
</dbReference>
<evidence type="ECO:0000256" key="1">
    <source>
        <dbReference type="ARBA" id="ARBA00005094"/>
    </source>
</evidence>